<evidence type="ECO:0000313" key="2">
    <source>
        <dbReference type="Proteomes" id="UP001177260"/>
    </source>
</evidence>
<evidence type="ECO:0000313" key="1">
    <source>
        <dbReference type="EMBL" id="KAK1144122.1"/>
    </source>
</evidence>
<proteinExistence type="predicted"/>
<organism evidence="1 2">
    <name type="scientific">Aspergillus melleus</name>
    <dbReference type="NCBI Taxonomy" id="138277"/>
    <lineage>
        <taxon>Eukaryota</taxon>
        <taxon>Fungi</taxon>
        <taxon>Dikarya</taxon>
        <taxon>Ascomycota</taxon>
        <taxon>Pezizomycotina</taxon>
        <taxon>Eurotiomycetes</taxon>
        <taxon>Eurotiomycetidae</taxon>
        <taxon>Eurotiales</taxon>
        <taxon>Aspergillaceae</taxon>
        <taxon>Aspergillus</taxon>
        <taxon>Aspergillus subgen. Circumdati</taxon>
    </lineage>
</organism>
<protein>
    <submittedName>
        <fullName evidence="1">Uncharacterized protein</fullName>
    </submittedName>
</protein>
<keyword evidence="2" id="KW-1185">Reference proteome</keyword>
<sequence>MSVYALSRGIAAILFAPAIGHYIDVGNRLQVVRVSIVLQRVVVAISCIIFYLLATSMSLKGATEKGALAVLALLACAEKLCSIMNLVSVERDWVPVVARDDPRSLATMNAEMRRIDMVCKLIGPLFIALLDGISTEAAILVNLGMNISSVVVEYFTIARVYRRVPGLQQPKMMLDPVPQQNALWKRCGDLFKKSTLDFKFYFHHRAFLPSFAGALLYLTVLSFSGQMVTWLLSTGYDSMGIGLARTLSVVFEILSTWTAPWLVGRIGPVRAGLWLASWQIISLVAGISAYWAFQNRATASVSGLVGGTIVSRLGLRGFDLCAQIIVQETVEPEYRGSFSSVEAAWQNAFEICSYMSTIVFFRPEQFKWPALISVVAVGFAGV</sequence>
<dbReference type="Proteomes" id="UP001177260">
    <property type="component" value="Unassembled WGS sequence"/>
</dbReference>
<name>A0ACC3B1K0_9EURO</name>
<reference evidence="1 2" key="1">
    <citation type="journal article" date="2023" name="ACS Omega">
        <title>Identification of the Neoaspergillic Acid Biosynthesis Gene Cluster by Establishing an In Vitro CRISPR-Ribonucleoprotein Genetic System in Aspergillus melleus.</title>
        <authorList>
            <person name="Yuan B."/>
            <person name="Grau M.F."/>
            <person name="Murata R.M."/>
            <person name="Torok T."/>
            <person name="Venkateswaran K."/>
            <person name="Stajich J.E."/>
            <person name="Wang C.C.C."/>
        </authorList>
    </citation>
    <scope>NUCLEOTIDE SEQUENCE [LARGE SCALE GENOMIC DNA]</scope>
    <source>
        <strain evidence="1 2">IMV 1140</strain>
    </source>
</reference>
<gene>
    <name evidence="1" type="ORF">N8T08_005784</name>
</gene>
<comment type="caution">
    <text evidence="1">The sequence shown here is derived from an EMBL/GenBank/DDBJ whole genome shotgun (WGS) entry which is preliminary data.</text>
</comment>
<dbReference type="EMBL" id="JAOPJF010000033">
    <property type="protein sequence ID" value="KAK1144122.1"/>
    <property type="molecule type" value="Genomic_DNA"/>
</dbReference>
<accession>A0ACC3B1K0</accession>